<dbReference type="EMBL" id="SKCS01000147">
    <property type="protein sequence ID" value="TNN15480.1"/>
    <property type="molecule type" value="Genomic_DNA"/>
</dbReference>
<reference evidence="1 2" key="1">
    <citation type="submission" date="2019-03" db="EMBL/GenBank/DDBJ databases">
        <title>An improved genome assembly of the fluke Schistosoma japonicum.</title>
        <authorList>
            <person name="Hu W."/>
            <person name="Luo F."/>
            <person name="Yin M."/>
            <person name="Mo X."/>
            <person name="Sun C."/>
            <person name="Wu Q."/>
            <person name="Zhu B."/>
            <person name="Xiang M."/>
            <person name="Wang J."/>
            <person name="Wang Y."/>
            <person name="Zhang T."/>
            <person name="Xu B."/>
            <person name="Zheng H."/>
            <person name="Feng Z."/>
        </authorList>
    </citation>
    <scope>NUCLEOTIDE SEQUENCE [LARGE SCALE GENOMIC DNA]</scope>
    <source>
        <strain evidence="1">HuSjv2</strain>
        <tissue evidence="1">Worms</tissue>
    </source>
</reference>
<proteinExistence type="predicted"/>
<dbReference type="OrthoDB" id="3026777at2759"/>
<dbReference type="AlphaFoldDB" id="A0A4Z2DH29"/>
<comment type="caution">
    <text evidence="1">The sequence shown here is derived from an EMBL/GenBank/DDBJ whole genome shotgun (WGS) entry which is preliminary data.</text>
</comment>
<organism evidence="1 2">
    <name type="scientific">Schistosoma japonicum</name>
    <name type="common">Blood fluke</name>
    <dbReference type="NCBI Taxonomy" id="6182"/>
    <lineage>
        <taxon>Eukaryota</taxon>
        <taxon>Metazoa</taxon>
        <taxon>Spiralia</taxon>
        <taxon>Lophotrochozoa</taxon>
        <taxon>Platyhelminthes</taxon>
        <taxon>Trematoda</taxon>
        <taxon>Digenea</taxon>
        <taxon>Strigeidida</taxon>
        <taxon>Schistosomatoidea</taxon>
        <taxon>Schistosomatidae</taxon>
        <taxon>Schistosoma</taxon>
    </lineage>
</organism>
<keyword evidence="2" id="KW-1185">Reference proteome</keyword>
<accession>A0A4Z2DH29</accession>
<keyword evidence="1" id="KW-0762">Sugar transport</keyword>
<sequence>MTESILQYGNRISIYTNVCKALTNSVMNASSLCQHDNHRYNDSIVFTLIGATFYGICGKSNAVSLSVNSYIIENSTIDKRTHMLGLINQHYYGQLNYMLIT</sequence>
<dbReference type="Proteomes" id="UP000311919">
    <property type="component" value="Unassembled WGS sequence"/>
</dbReference>
<protein>
    <submittedName>
        <fullName evidence="1">Sugar transporter</fullName>
    </submittedName>
</protein>
<evidence type="ECO:0000313" key="1">
    <source>
        <dbReference type="EMBL" id="TNN15480.1"/>
    </source>
</evidence>
<gene>
    <name evidence="1" type="ORF">EWB00_001223</name>
</gene>
<name>A0A4Z2DH29_SCHJA</name>
<keyword evidence="1" id="KW-0813">Transport</keyword>
<evidence type="ECO:0000313" key="2">
    <source>
        <dbReference type="Proteomes" id="UP000311919"/>
    </source>
</evidence>